<protein>
    <submittedName>
        <fullName evidence="13">Porin</fullName>
    </submittedName>
</protein>
<dbReference type="EMBL" id="FCOX02000021">
    <property type="protein sequence ID" value="SAK83412.1"/>
    <property type="molecule type" value="Genomic_DNA"/>
</dbReference>
<dbReference type="Proteomes" id="UP000071859">
    <property type="component" value="Unassembled WGS sequence"/>
</dbReference>
<comment type="subcellular location">
    <subcellularLocation>
        <location evidence="1">Cell outer membrane</location>
        <topology evidence="1">Multi-pass membrane protein</topology>
    </subcellularLocation>
</comment>
<evidence type="ECO:0000313" key="13">
    <source>
        <dbReference type="EMBL" id="SAK83412.1"/>
    </source>
</evidence>
<evidence type="ECO:0000256" key="6">
    <source>
        <dbReference type="ARBA" id="ARBA00022729"/>
    </source>
</evidence>
<evidence type="ECO:0000256" key="4">
    <source>
        <dbReference type="ARBA" id="ARBA00022452"/>
    </source>
</evidence>
<evidence type="ECO:0000256" key="1">
    <source>
        <dbReference type="ARBA" id="ARBA00004571"/>
    </source>
</evidence>
<evidence type="ECO:0000256" key="10">
    <source>
        <dbReference type="ARBA" id="ARBA00023237"/>
    </source>
</evidence>
<dbReference type="AlphaFoldDB" id="A0A158CM80"/>
<accession>A0A158CM80</accession>
<evidence type="ECO:0000256" key="11">
    <source>
        <dbReference type="SAM" id="SignalP"/>
    </source>
</evidence>
<reference evidence="13" key="1">
    <citation type="submission" date="2016-01" db="EMBL/GenBank/DDBJ databases">
        <authorList>
            <person name="Peeters C."/>
        </authorList>
    </citation>
    <scope>NUCLEOTIDE SEQUENCE</scope>
    <source>
        <strain evidence="13">LMG 29321</strain>
    </source>
</reference>
<keyword evidence="14" id="KW-1185">Reference proteome</keyword>
<comment type="subunit">
    <text evidence="2">Homotrimer.</text>
</comment>
<dbReference type="InterPro" id="IPR033900">
    <property type="entry name" value="Gram_neg_porin_domain"/>
</dbReference>
<gene>
    <name evidence="13" type="ORF">AWB78_04130</name>
</gene>
<dbReference type="Gene3D" id="2.40.160.10">
    <property type="entry name" value="Porin"/>
    <property type="match status" value="1"/>
</dbReference>
<evidence type="ECO:0000313" key="14">
    <source>
        <dbReference type="Proteomes" id="UP000071859"/>
    </source>
</evidence>
<feature type="domain" description="Porin" evidence="12">
    <location>
        <begin position="24"/>
        <end position="352"/>
    </location>
</feature>
<dbReference type="GO" id="GO:0006811">
    <property type="term" value="P:monoatomic ion transport"/>
    <property type="evidence" value="ECO:0007669"/>
    <property type="project" value="UniProtKB-KW"/>
</dbReference>
<dbReference type="Pfam" id="PF13609">
    <property type="entry name" value="Porin_4"/>
    <property type="match status" value="1"/>
</dbReference>
<proteinExistence type="predicted"/>
<evidence type="ECO:0000256" key="9">
    <source>
        <dbReference type="ARBA" id="ARBA00023136"/>
    </source>
</evidence>
<dbReference type="RefSeq" id="WP_232477761.1">
    <property type="nucleotide sequence ID" value="NZ_FCOX02000021.1"/>
</dbReference>
<name>A0A158CM80_9BURK</name>
<evidence type="ECO:0000256" key="7">
    <source>
        <dbReference type="ARBA" id="ARBA00023065"/>
    </source>
</evidence>
<dbReference type="GO" id="GO:0046930">
    <property type="term" value="C:pore complex"/>
    <property type="evidence" value="ECO:0007669"/>
    <property type="project" value="UniProtKB-KW"/>
</dbReference>
<evidence type="ECO:0000256" key="2">
    <source>
        <dbReference type="ARBA" id="ARBA00011233"/>
    </source>
</evidence>
<feature type="signal peptide" evidence="11">
    <location>
        <begin position="1"/>
        <end position="29"/>
    </location>
</feature>
<evidence type="ECO:0000256" key="5">
    <source>
        <dbReference type="ARBA" id="ARBA00022692"/>
    </source>
</evidence>
<dbReference type="InterPro" id="IPR050298">
    <property type="entry name" value="Gram-neg_bact_OMP"/>
</dbReference>
<keyword evidence="9" id="KW-0472">Membrane</keyword>
<keyword evidence="3" id="KW-0813">Transport</keyword>
<keyword evidence="7" id="KW-0406">Ion transport</keyword>
<dbReference type="PANTHER" id="PTHR34501:SF9">
    <property type="entry name" value="MAJOR OUTER MEMBRANE PROTEIN P.IA"/>
    <property type="match status" value="1"/>
</dbReference>
<keyword evidence="8" id="KW-0626">Porin</keyword>
<keyword evidence="10" id="KW-0998">Cell outer membrane</keyword>
<dbReference type="CDD" id="cd00342">
    <property type="entry name" value="gram_neg_porins"/>
    <property type="match status" value="1"/>
</dbReference>
<comment type="caution">
    <text evidence="13">The sequence shown here is derived from an EMBL/GenBank/DDBJ whole genome shotgun (WGS) entry which is preliminary data.</text>
</comment>
<dbReference type="PANTHER" id="PTHR34501">
    <property type="entry name" value="PROTEIN YDDL-RELATED"/>
    <property type="match status" value="1"/>
</dbReference>
<dbReference type="SUPFAM" id="SSF56935">
    <property type="entry name" value="Porins"/>
    <property type="match status" value="1"/>
</dbReference>
<sequence>MEKVRSRAPRFMGSILGMHRIGFAAAVCAAFPVVANAQSSITLYGAVDDALAYISNQHGHSNIFLKSGSLESSKFGFKGVEDLGGGTQALFRLESGFNLNTGAMSDKDTIFGRLAWVGVTNPQYGTFTFGRQYTPYLLYVGALGPAPALTGATGAHPGDIDQLDVDSRASNAITYTTPSFHGLQVSTLYALGGVAGQFPSGNTFSTAARYTAGKVDVAVGYLRVTNNNVAGTFSPTATGTFDQSPINAGYVSTHAVQYIAAAGKYAFGPVKIGLNYSNTQYKPGSGSLFTDTAIFNNYGITAEANPTPFTGLAAGYSYTRATSANGISDPARFHQFSFEQTYFVSKRSTVYLLEAYQMARGKTLGSKGAGNIVDSVATVGRIGESMPSSGGSQFVAMVGFRHAF</sequence>
<dbReference type="GO" id="GO:0009279">
    <property type="term" value="C:cell outer membrane"/>
    <property type="evidence" value="ECO:0007669"/>
    <property type="project" value="UniProtKB-SubCell"/>
</dbReference>
<evidence type="ECO:0000259" key="12">
    <source>
        <dbReference type="Pfam" id="PF13609"/>
    </source>
</evidence>
<keyword evidence="4" id="KW-1134">Transmembrane beta strand</keyword>
<dbReference type="GO" id="GO:0015288">
    <property type="term" value="F:porin activity"/>
    <property type="evidence" value="ECO:0007669"/>
    <property type="project" value="UniProtKB-KW"/>
</dbReference>
<dbReference type="InterPro" id="IPR023614">
    <property type="entry name" value="Porin_dom_sf"/>
</dbReference>
<evidence type="ECO:0000256" key="3">
    <source>
        <dbReference type="ARBA" id="ARBA00022448"/>
    </source>
</evidence>
<dbReference type="InterPro" id="IPR002299">
    <property type="entry name" value="Porin_Neis"/>
</dbReference>
<feature type="chain" id="PRO_5007623123" evidence="11">
    <location>
        <begin position="30"/>
        <end position="404"/>
    </location>
</feature>
<organism evidence="13 14">
    <name type="scientific">Caballeronia calidae</name>
    <dbReference type="NCBI Taxonomy" id="1777139"/>
    <lineage>
        <taxon>Bacteria</taxon>
        <taxon>Pseudomonadati</taxon>
        <taxon>Pseudomonadota</taxon>
        <taxon>Betaproteobacteria</taxon>
        <taxon>Burkholderiales</taxon>
        <taxon>Burkholderiaceae</taxon>
        <taxon>Caballeronia</taxon>
    </lineage>
</organism>
<dbReference type="PRINTS" id="PR00184">
    <property type="entry name" value="NEISSPPORIN"/>
</dbReference>
<keyword evidence="6 11" id="KW-0732">Signal</keyword>
<evidence type="ECO:0000256" key="8">
    <source>
        <dbReference type="ARBA" id="ARBA00023114"/>
    </source>
</evidence>
<keyword evidence="5" id="KW-0812">Transmembrane</keyword>